<dbReference type="Proteomes" id="UP001458880">
    <property type="component" value="Unassembled WGS sequence"/>
</dbReference>
<dbReference type="Pfam" id="PF05335">
    <property type="entry name" value="DUF745"/>
    <property type="match status" value="1"/>
</dbReference>
<dbReference type="PANTHER" id="PTHR37161">
    <property type="entry name" value="HDC10475"/>
    <property type="match status" value="1"/>
</dbReference>
<feature type="coiled-coil region" evidence="1">
    <location>
        <begin position="218"/>
        <end position="252"/>
    </location>
</feature>
<dbReference type="InterPro" id="IPR007999">
    <property type="entry name" value="DUF745"/>
</dbReference>
<feature type="chain" id="PRO_5043912269" evidence="2">
    <location>
        <begin position="22"/>
        <end position="269"/>
    </location>
</feature>
<feature type="signal peptide" evidence="2">
    <location>
        <begin position="1"/>
        <end position="21"/>
    </location>
</feature>
<keyword evidence="1" id="KW-0175">Coiled coil</keyword>
<evidence type="ECO:0000313" key="4">
    <source>
        <dbReference type="Proteomes" id="UP001458880"/>
    </source>
</evidence>
<proteinExistence type="predicted"/>
<dbReference type="EMBL" id="JASPKY010000064">
    <property type="protein sequence ID" value="KAK9743929.1"/>
    <property type="molecule type" value="Genomic_DNA"/>
</dbReference>
<evidence type="ECO:0000256" key="1">
    <source>
        <dbReference type="SAM" id="Coils"/>
    </source>
</evidence>
<keyword evidence="4" id="KW-1185">Reference proteome</keyword>
<dbReference type="AlphaFoldDB" id="A0AAW1M514"/>
<sequence length="269" mass="28352">MQQSSLYIQQILLVICTCGYATHISNNKQLHRNDIEESEANHFIFSTLADDEYGGNSGFSQGSGLRAIAQGSAELANTAFLNQHTAAKHAAFAAKNSLAQAAIGASATARAALVGKQILLQRLEQEFQEAEQQLQSEILQLEQAHRAAASAQNLAHLAQTQLNSIAVAINAAHGTVLYATEAANAAIAEVGSQASMVGEAKRKISAIADQLDSVRVDYDATEAAARQASEAAELAQSNAQNAAEKASSANAENDLISSFHILPISFGHQ</sequence>
<protein>
    <submittedName>
        <fullName evidence="3">Uncharacterized protein</fullName>
    </submittedName>
</protein>
<reference evidence="3 4" key="1">
    <citation type="journal article" date="2024" name="BMC Genomics">
        <title>De novo assembly and annotation of Popillia japonica's genome with initial clues to its potential as an invasive pest.</title>
        <authorList>
            <person name="Cucini C."/>
            <person name="Boschi S."/>
            <person name="Funari R."/>
            <person name="Cardaioli E."/>
            <person name="Iannotti N."/>
            <person name="Marturano G."/>
            <person name="Paoli F."/>
            <person name="Bruttini M."/>
            <person name="Carapelli A."/>
            <person name="Frati F."/>
            <person name="Nardi F."/>
        </authorList>
    </citation>
    <scope>NUCLEOTIDE SEQUENCE [LARGE SCALE GENOMIC DNA]</scope>
    <source>
        <strain evidence="3">DMR45628</strain>
    </source>
</reference>
<accession>A0AAW1M514</accession>
<evidence type="ECO:0000313" key="3">
    <source>
        <dbReference type="EMBL" id="KAK9743929.1"/>
    </source>
</evidence>
<gene>
    <name evidence="3" type="ORF">QE152_g8197</name>
</gene>
<evidence type="ECO:0000256" key="2">
    <source>
        <dbReference type="SAM" id="SignalP"/>
    </source>
</evidence>
<keyword evidence="2" id="KW-0732">Signal</keyword>
<dbReference type="PANTHER" id="PTHR37161:SF3">
    <property type="entry name" value="HDC10475"/>
    <property type="match status" value="1"/>
</dbReference>
<comment type="caution">
    <text evidence="3">The sequence shown here is derived from an EMBL/GenBank/DDBJ whole genome shotgun (WGS) entry which is preliminary data.</text>
</comment>
<organism evidence="3 4">
    <name type="scientific">Popillia japonica</name>
    <name type="common">Japanese beetle</name>
    <dbReference type="NCBI Taxonomy" id="7064"/>
    <lineage>
        <taxon>Eukaryota</taxon>
        <taxon>Metazoa</taxon>
        <taxon>Ecdysozoa</taxon>
        <taxon>Arthropoda</taxon>
        <taxon>Hexapoda</taxon>
        <taxon>Insecta</taxon>
        <taxon>Pterygota</taxon>
        <taxon>Neoptera</taxon>
        <taxon>Endopterygota</taxon>
        <taxon>Coleoptera</taxon>
        <taxon>Polyphaga</taxon>
        <taxon>Scarabaeiformia</taxon>
        <taxon>Scarabaeidae</taxon>
        <taxon>Rutelinae</taxon>
        <taxon>Popillia</taxon>
    </lineage>
</organism>
<feature type="coiled-coil region" evidence="1">
    <location>
        <begin position="113"/>
        <end position="147"/>
    </location>
</feature>
<name>A0AAW1M514_POPJA</name>